<dbReference type="EC" id="3.6.4.13" evidence="7"/>
<dbReference type="Proteomes" id="UP000825679">
    <property type="component" value="Chromosome"/>
</dbReference>
<dbReference type="PROSITE" id="PS51194">
    <property type="entry name" value="HELICASE_CTER"/>
    <property type="match status" value="1"/>
</dbReference>
<keyword evidence="8" id="KW-1185">Reference proteome</keyword>
<evidence type="ECO:0000256" key="2">
    <source>
        <dbReference type="ARBA" id="ARBA00022801"/>
    </source>
</evidence>
<organism evidence="7 8">
    <name type="scientific">Deefgea tanakiae</name>
    <dbReference type="NCBI Taxonomy" id="2865840"/>
    <lineage>
        <taxon>Bacteria</taxon>
        <taxon>Pseudomonadati</taxon>
        <taxon>Pseudomonadota</taxon>
        <taxon>Betaproteobacteria</taxon>
        <taxon>Neisseriales</taxon>
        <taxon>Chitinibacteraceae</taxon>
        <taxon>Deefgea</taxon>
    </lineage>
</organism>
<accession>A0ABX8Z1S8</accession>
<dbReference type="Pfam" id="PF21010">
    <property type="entry name" value="HA2_C"/>
    <property type="match status" value="1"/>
</dbReference>
<sequence>MNLDFRALRAQLADCQSNDYHSLSRLLQQCNERQKKQQDFAQQHADLLAGIAKSQAKTALRREKLPIPDYDDSLPVNQRRDELKAAIAKHQVVIVCGETGSGKTTQLPKICLELGRGVHGLIGHTQPRRLAARSVASRIAQELKSETGAIVGYKVRFTDKSSPSSYIKLMTDGILLAETLSDRYLNQYDTIIIDEAHERSLNIDFLLGYLKQLLPRRPDLKVIVTSATIDSDRFSKHFNNAPVMEVSGRTFPVEVRYKELASKDEDDQEIEMEEAIAQAVDELWRKDGSGDVLVFLPGEREIRETAEELRKAKLRDAEILPLFARLSNEDQQRIFRPSSTGRRIVLATNVAETSLTVPGIRYVIDSGQARINRYSPRAKVEQLLIEKISQASARQRAGRCGRVASGICVRLYSEQDFLLRSEFTDPEITRSSLAGVILRMAALKLGNVVDFPFLEAPSSKLISDGYQQLRELGAVNDSDTLTDIGRQLARLPVDPRVGRMLIAGRDEGCLKEMLIITSGLSLQDPRERPYEARAAADQAHAKFNEEKSDFLSYLRLWEFFEKLLADKTTNRQLVQDCHRSFLSYLRLREWRELHKQLSDMVISEEASDARHRHAPFRLNEKPATFEQIHKALITGLLGNLGFKQPENDEYLGARGIKFNVFPGSSLKKTRPKWIVAAELVETSKLYARCVAAIEPEWIEKLAPHLIKKQYFDPHWSKDNAQVNASLRITLYGLPIVARRTIHFGSINPAEAREMFIREALVRFNYNSKAKFFDHNFAMLLDVEELEHKTRRQDVLVDENALFAFFDAIIPQDIVNGAGFEAWRKGAEKLNPQLLYLQKDDLMQHSAAAVTEEQYPEFIRVHDIKLPLSYRFEPGHVLDGVTMTLPLHLLNRVNHATFDWLVPGLIREKITLLIKSLPKSTRRLCVPVPEFATKMLTALETASRDEPLLPQLAQATTRGVGQPVSADEFSQTDLPLHLRMNFRVVDDAGQELAQGRDLIAIRAQLGEAAQLTFRDTADETTGIEKSGITKWDFGDLPAKLNFKRHGKAMTGYPGLVPDEDEAGKECVAIRLFDTEHAANEAHRAGVVRLLQFELKEHLKQLPKALPNFNQLAIHYRSLGNSDELMADVIACICNRAFLGDDEAPRKKKDFDDQKSRAKVRLPSVRDAVLRTLNDIAPDFVALGTLTAKGGNIQNELKTQLSELIYKGFLTATPWEQLPRVPVYIKAMKVRLEKRAQNPNRDGQRGAEVAELMQRYLAEIDKWQREGRDTSTLLPFRWMIEELRVGLFAQELRTPYPVSVKRLDKIWGEITKR</sequence>
<dbReference type="SMART" id="SM00487">
    <property type="entry name" value="DEXDc"/>
    <property type="match status" value="1"/>
</dbReference>
<dbReference type="Pfam" id="PF00271">
    <property type="entry name" value="Helicase_C"/>
    <property type="match status" value="1"/>
</dbReference>
<feature type="domain" description="Helicase C-terminal" evidence="6">
    <location>
        <begin position="271"/>
        <end position="444"/>
    </location>
</feature>
<keyword evidence="2 7" id="KW-0378">Hydrolase</keyword>
<dbReference type="PANTHER" id="PTHR18934:SF99">
    <property type="entry name" value="ATP-DEPENDENT RNA HELICASE DHX37-RELATED"/>
    <property type="match status" value="1"/>
</dbReference>
<dbReference type="PROSITE" id="PS51192">
    <property type="entry name" value="HELICASE_ATP_BIND_1"/>
    <property type="match status" value="1"/>
</dbReference>
<dbReference type="GO" id="GO:0003724">
    <property type="term" value="F:RNA helicase activity"/>
    <property type="evidence" value="ECO:0007669"/>
    <property type="project" value="UniProtKB-EC"/>
</dbReference>
<dbReference type="InterPro" id="IPR024590">
    <property type="entry name" value="HrpA_C"/>
</dbReference>
<feature type="domain" description="Helicase ATP-binding" evidence="5">
    <location>
        <begin position="84"/>
        <end position="247"/>
    </location>
</feature>
<dbReference type="Pfam" id="PF00270">
    <property type="entry name" value="DEAD"/>
    <property type="match status" value="1"/>
</dbReference>
<keyword evidence="3 7" id="KW-0347">Helicase</keyword>
<dbReference type="InterPro" id="IPR048333">
    <property type="entry name" value="HA2_WH"/>
</dbReference>
<reference evidence="7 8" key="1">
    <citation type="submission" date="2021-08" db="EMBL/GenBank/DDBJ databases">
        <title>complete genome sequencing of Deefgea sp. D25.</title>
        <authorList>
            <person name="Bae J.-W."/>
            <person name="Gim D.-H."/>
        </authorList>
    </citation>
    <scope>NUCLEOTIDE SEQUENCE [LARGE SCALE GENOMIC DNA]</scope>
    <source>
        <strain evidence="7 8">D25</strain>
    </source>
</reference>
<name>A0ABX8Z1S8_9NEIS</name>
<protein>
    <submittedName>
        <fullName evidence="7">ATP-dependent RNA helicase HrpA</fullName>
        <ecNumber evidence="7">3.6.4.13</ecNumber>
    </submittedName>
</protein>
<dbReference type="Pfam" id="PF04408">
    <property type="entry name" value="WHD_HA2"/>
    <property type="match status" value="1"/>
</dbReference>
<dbReference type="Pfam" id="PF11898">
    <property type="entry name" value="DUF3418"/>
    <property type="match status" value="1"/>
</dbReference>
<keyword evidence="4" id="KW-0067">ATP-binding</keyword>
<evidence type="ECO:0000259" key="6">
    <source>
        <dbReference type="PROSITE" id="PS51194"/>
    </source>
</evidence>
<dbReference type="InterPro" id="IPR007502">
    <property type="entry name" value="Helicase-assoc_dom"/>
</dbReference>
<dbReference type="Pfam" id="PF07717">
    <property type="entry name" value="OB_NTP_bind"/>
    <property type="match status" value="1"/>
</dbReference>
<evidence type="ECO:0000313" key="8">
    <source>
        <dbReference type="Proteomes" id="UP000825679"/>
    </source>
</evidence>
<dbReference type="SMART" id="SM00382">
    <property type="entry name" value="AAA"/>
    <property type="match status" value="1"/>
</dbReference>
<dbReference type="Gene3D" id="1.20.120.1080">
    <property type="match status" value="1"/>
</dbReference>
<dbReference type="SMART" id="SM00490">
    <property type="entry name" value="HELICc"/>
    <property type="match status" value="1"/>
</dbReference>
<dbReference type="InterPro" id="IPR001650">
    <property type="entry name" value="Helicase_C-like"/>
</dbReference>
<dbReference type="SMART" id="SM00847">
    <property type="entry name" value="HA2"/>
    <property type="match status" value="1"/>
</dbReference>
<dbReference type="PANTHER" id="PTHR18934">
    <property type="entry name" value="ATP-DEPENDENT RNA HELICASE"/>
    <property type="match status" value="1"/>
</dbReference>
<dbReference type="InterPro" id="IPR027417">
    <property type="entry name" value="P-loop_NTPase"/>
</dbReference>
<dbReference type="SUPFAM" id="SSF52540">
    <property type="entry name" value="P-loop containing nucleoside triphosphate hydrolases"/>
    <property type="match status" value="1"/>
</dbReference>
<evidence type="ECO:0000256" key="4">
    <source>
        <dbReference type="ARBA" id="ARBA00022840"/>
    </source>
</evidence>
<evidence type="ECO:0000259" key="5">
    <source>
        <dbReference type="PROSITE" id="PS51192"/>
    </source>
</evidence>
<dbReference type="CDD" id="cd18791">
    <property type="entry name" value="SF2_C_RHA"/>
    <property type="match status" value="1"/>
</dbReference>
<dbReference type="NCBIfam" id="NF008348">
    <property type="entry name" value="PRK11131.1"/>
    <property type="match status" value="1"/>
</dbReference>
<dbReference type="CDD" id="cd17989">
    <property type="entry name" value="DEXHc_HrpA"/>
    <property type="match status" value="1"/>
</dbReference>
<dbReference type="InterPro" id="IPR011709">
    <property type="entry name" value="DEAD-box_helicase_OB_fold"/>
</dbReference>
<dbReference type="InterPro" id="IPR011545">
    <property type="entry name" value="DEAD/DEAH_box_helicase_dom"/>
</dbReference>
<keyword evidence="1" id="KW-0547">Nucleotide-binding</keyword>
<dbReference type="InterPro" id="IPR010222">
    <property type="entry name" value="RNA_helicase_HrpA"/>
</dbReference>
<dbReference type="Gene3D" id="3.40.50.300">
    <property type="entry name" value="P-loop containing nucleotide triphosphate hydrolases"/>
    <property type="match status" value="2"/>
</dbReference>
<proteinExistence type="predicted"/>
<dbReference type="InterPro" id="IPR014001">
    <property type="entry name" value="Helicase_ATP-bd"/>
</dbReference>
<gene>
    <name evidence="7" type="primary">hrpA</name>
    <name evidence="7" type="ORF">K4H28_09270</name>
</gene>
<dbReference type="EMBL" id="CP081150">
    <property type="protein sequence ID" value="QZA76526.1"/>
    <property type="molecule type" value="Genomic_DNA"/>
</dbReference>
<evidence type="ECO:0000313" key="7">
    <source>
        <dbReference type="EMBL" id="QZA76526.1"/>
    </source>
</evidence>
<dbReference type="RefSeq" id="WP_221004932.1">
    <property type="nucleotide sequence ID" value="NZ_CP081150.1"/>
</dbReference>
<evidence type="ECO:0000256" key="3">
    <source>
        <dbReference type="ARBA" id="ARBA00022806"/>
    </source>
</evidence>
<dbReference type="NCBIfam" id="TIGR01967">
    <property type="entry name" value="DEAH_box_HrpA"/>
    <property type="match status" value="1"/>
</dbReference>
<evidence type="ECO:0000256" key="1">
    <source>
        <dbReference type="ARBA" id="ARBA00022741"/>
    </source>
</evidence>
<dbReference type="InterPro" id="IPR003593">
    <property type="entry name" value="AAA+_ATPase"/>
</dbReference>
<dbReference type="GO" id="GO:0016787">
    <property type="term" value="F:hydrolase activity"/>
    <property type="evidence" value="ECO:0007669"/>
    <property type="project" value="UniProtKB-KW"/>
</dbReference>